<dbReference type="InterPro" id="IPR011947">
    <property type="entry name" value="FCP1_euk"/>
</dbReference>
<feature type="domain" description="FCP1 homology" evidence="9">
    <location>
        <begin position="144"/>
        <end position="315"/>
    </location>
</feature>
<feature type="compositionally biased region" description="Polar residues" evidence="7">
    <location>
        <begin position="430"/>
        <end position="447"/>
    </location>
</feature>
<feature type="domain" description="BRCT" evidence="8">
    <location>
        <begin position="575"/>
        <end position="673"/>
    </location>
</feature>
<gene>
    <name evidence="10" type="ORF">LAZ67_11000335</name>
</gene>
<feature type="compositionally biased region" description="Low complexity" evidence="7">
    <location>
        <begin position="333"/>
        <end position="342"/>
    </location>
</feature>
<organism evidence="10 11">
    <name type="scientific">Cordylochernes scorpioides</name>
    <dbReference type="NCBI Taxonomy" id="51811"/>
    <lineage>
        <taxon>Eukaryota</taxon>
        <taxon>Metazoa</taxon>
        <taxon>Ecdysozoa</taxon>
        <taxon>Arthropoda</taxon>
        <taxon>Chelicerata</taxon>
        <taxon>Arachnida</taxon>
        <taxon>Pseudoscorpiones</taxon>
        <taxon>Cheliferoidea</taxon>
        <taxon>Chernetidae</taxon>
        <taxon>Cordylochernes</taxon>
    </lineage>
</organism>
<dbReference type="SUPFAM" id="SSF51230">
    <property type="entry name" value="Single hybrid motif"/>
    <property type="match status" value="1"/>
</dbReference>
<dbReference type="InterPro" id="IPR023214">
    <property type="entry name" value="HAD_sf"/>
</dbReference>
<dbReference type="Pfam" id="PF03031">
    <property type="entry name" value="NIF"/>
    <property type="match status" value="1"/>
</dbReference>
<comment type="catalytic activity">
    <reaction evidence="5 6">
        <text>O-phospho-L-threonyl-[protein] + H2O = L-threonyl-[protein] + phosphate</text>
        <dbReference type="Rhea" id="RHEA:47004"/>
        <dbReference type="Rhea" id="RHEA-COMP:11060"/>
        <dbReference type="Rhea" id="RHEA-COMP:11605"/>
        <dbReference type="ChEBI" id="CHEBI:15377"/>
        <dbReference type="ChEBI" id="CHEBI:30013"/>
        <dbReference type="ChEBI" id="CHEBI:43474"/>
        <dbReference type="ChEBI" id="CHEBI:61977"/>
        <dbReference type="EC" id="3.1.3.16"/>
    </reaction>
</comment>
<dbReference type="Gene3D" id="3.40.50.10190">
    <property type="entry name" value="BRCT domain"/>
    <property type="match status" value="1"/>
</dbReference>
<dbReference type="NCBIfam" id="TIGR02250">
    <property type="entry name" value="FCP1_euk"/>
    <property type="match status" value="1"/>
</dbReference>
<feature type="compositionally biased region" description="Low complexity" evidence="7">
    <location>
        <begin position="391"/>
        <end position="400"/>
    </location>
</feature>
<evidence type="ECO:0000256" key="7">
    <source>
        <dbReference type="SAM" id="MobiDB-lite"/>
    </source>
</evidence>
<evidence type="ECO:0000256" key="2">
    <source>
        <dbReference type="ARBA" id="ARBA00022801"/>
    </source>
</evidence>
<dbReference type="CDD" id="cd17729">
    <property type="entry name" value="BRCT_CTDP1"/>
    <property type="match status" value="1"/>
</dbReference>
<accession>A0ABY6L032</accession>
<dbReference type="InterPro" id="IPR011053">
    <property type="entry name" value="Single_hybrid_motif"/>
</dbReference>
<comment type="function">
    <text evidence="6">This promotes the activity of RNA polymerase II.</text>
</comment>
<dbReference type="SUPFAM" id="SSF52113">
    <property type="entry name" value="BRCT domain"/>
    <property type="match status" value="1"/>
</dbReference>
<name>A0ABY6L032_9ARAC</name>
<feature type="compositionally biased region" description="Polar residues" evidence="7">
    <location>
        <begin position="481"/>
        <end position="498"/>
    </location>
</feature>
<feature type="compositionally biased region" description="Polar residues" evidence="7">
    <location>
        <begin position="712"/>
        <end position="730"/>
    </location>
</feature>
<dbReference type="InterPro" id="IPR058785">
    <property type="entry name" value="BSH_FCP1"/>
</dbReference>
<dbReference type="PANTHER" id="PTHR23081">
    <property type="entry name" value="RNA POLYMERASE II CTD PHOSPHATASE"/>
    <property type="match status" value="1"/>
</dbReference>
<dbReference type="Gene3D" id="2.40.50.100">
    <property type="match status" value="1"/>
</dbReference>
<dbReference type="PROSITE" id="PS50969">
    <property type="entry name" value="FCP1"/>
    <property type="match status" value="1"/>
</dbReference>
<feature type="compositionally biased region" description="Basic and acidic residues" evidence="7">
    <location>
        <begin position="365"/>
        <end position="377"/>
    </location>
</feature>
<sequence>MASETSKIIYEGDEPFKLIKWKVKPGSLLLKGNILLLCEYLNSEKMGKNKTYKASIKGTVKQLVAKEGDIIKTGDELVELHAGCQHLTFFKDMCAECGAVLSELEIKITTHIAKTVSMVHSVPDLRVYQQEAESIGKEDTKSLLASRKLVLLVDLDQTLIHTTYHPVRAGIKVVVVFQNMFHFQLNGPHSPWFHTRVRPGTQDFLEKMSAMYELHICTFGTRLYAHTIAKHLDPSRKYFYHRILSRNECFDPTSKTGNLKALFPCGDAMVCIIDDREDVWNYVPNLVPVKPYIYFQHTGDINAPAASVANANNSRALRRKRRLSSSTEESDSDSSSNPTETSRANGAQPHNKIPKIVEVIEETDKETKNLEEPKSVEAESLSPDTEDTNGSTSQISTTSDIDTKEEIKPDESKEASVSQEQMPSSMEVESPSQDTKSADSNGSTPENNVPEIEAKEGTVSDEPKEANVSEDQKVAAPMEVDSSSQETKSTDTNGSGVETKTGEVQKPASTEVGNQESAQSSEAQEEEDDDHDDYLLYLEDILTRVHTEFFKHYDEKNAPGTKQVIPDLKKLIPEIKKRVLKGARIMFSGVIPTNSRPEKNKLWYMAKQLGSEVVTELCPTNGQPSPTHLVAAKWGTAKVNRARDIPKLHLVTPYWLMCCAERWEHVDERIFALSKDTNYIPPKDFNNYYDGAPKLELAKSAEEERASKTDEVSSTTSSQDELANEYSSATTSKPDLGFFLDFSSDVLKEMGDEVMEHLDSDDSMDEDNPSQEGEDSDNSAEQDSDDSMEEGETNNHSKTHKVSGSNKRDFDPDEEVSSSSESFHSDDSNEIQDDLEIDTEYNIKMYESEED</sequence>
<dbReference type="PROSITE" id="PS50172">
    <property type="entry name" value="BRCT"/>
    <property type="match status" value="1"/>
</dbReference>
<protein>
    <recommendedName>
        <fullName evidence="6">RNA polymerase II subunit A C-terminal domain phosphatase</fullName>
        <ecNumber evidence="6">3.1.3.16</ecNumber>
    </recommendedName>
</protein>
<comment type="subcellular location">
    <subcellularLocation>
        <location evidence="1 6">Nucleus</location>
    </subcellularLocation>
</comment>
<comment type="catalytic activity">
    <reaction evidence="4 6">
        <text>O-phospho-L-seryl-[protein] + H2O = L-seryl-[protein] + phosphate</text>
        <dbReference type="Rhea" id="RHEA:20629"/>
        <dbReference type="Rhea" id="RHEA-COMP:9863"/>
        <dbReference type="Rhea" id="RHEA-COMP:11604"/>
        <dbReference type="ChEBI" id="CHEBI:15377"/>
        <dbReference type="ChEBI" id="CHEBI:29999"/>
        <dbReference type="ChEBI" id="CHEBI:43474"/>
        <dbReference type="ChEBI" id="CHEBI:83421"/>
        <dbReference type="EC" id="3.1.3.16"/>
    </reaction>
</comment>
<dbReference type="EMBL" id="CP092873">
    <property type="protein sequence ID" value="UYV73681.1"/>
    <property type="molecule type" value="Genomic_DNA"/>
</dbReference>
<evidence type="ECO:0000313" key="11">
    <source>
        <dbReference type="Proteomes" id="UP001235939"/>
    </source>
</evidence>
<reference evidence="10 11" key="1">
    <citation type="submission" date="2022-01" db="EMBL/GenBank/DDBJ databases">
        <title>A chromosomal length assembly of Cordylochernes scorpioides.</title>
        <authorList>
            <person name="Zeh D."/>
            <person name="Zeh J."/>
        </authorList>
    </citation>
    <scope>NUCLEOTIDE SEQUENCE [LARGE SCALE GENOMIC DNA]</scope>
    <source>
        <strain evidence="10">IN4F17</strain>
        <tissue evidence="10">Whole Body</tissue>
    </source>
</reference>
<dbReference type="InterPro" id="IPR036412">
    <property type="entry name" value="HAD-like_sf"/>
</dbReference>
<feature type="region of interest" description="Disordered" evidence="7">
    <location>
        <begin position="758"/>
        <end position="839"/>
    </location>
</feature>
<dbReference type="CDD" id="cd07521">
    <property type="entry name" value="HAD_FCP1-like"/>
    <property type="match status" value="1"/>
</dbReference>
<feature type="compositionally biased region" description="Basic and acidic residues" evidence="7">
    <location>
        <begin position="401"/>
        <end position="414"/>
    </location>
</feature>
<feature type="compositionally biased region" description="Acidic residues" evidence="7">
    <location>
        <begin position="828"/>
        <end position="839"/>
    </location>
</feature>
<feature type="region of interest" description="Disordered" evidence="7">
    <location>
        <begin position="310"/>
        <end position="531"/>
    </location>
</feature>
<dbReference type="SMART" id="SM00577">
    <property type="entry name" value="CPDc"/>
    <property type="match status" value="1"/>
</dbReference>
<evidence type="ECO:0000256" key="1">
    <source>
        <dbReference type="ARBA" id="ARBA00004123"/>
    </source>
</evidence>
<dbReference type="PANTHER" id="PTHR23081:SF36">
    <property type="entry name" value="RNA POLYMERASE II SUBUNIT A C-TERMINAL DOMAIN PHOSPHATASE"/>
    <property type="match status" value="1"/>
</dbReference>
<keyword evidence="11" id="KW-1185">Reference proteome</keyword>
<evidence type="ECO:0000313" key="10">
    <source>
        <dbReference type="EMBL" id="UYV73681.1"/>
    </source>
</evidence>
<dbReference type="Proteomes" id="UP001235939">
    <property type="component" value="Chromosome 11"/>
</dbReference>
<evidence type="ECO:0000256" key="4">
    <source>
        <dbReference type="ARBA" id="ARBA00047761"/>
    </source>
</evidence>
<evidence type="ECO:0000259" key="8">
    <source>
        <dbReference type="PROSITE" id="PS50172"/>
    </source>
</evidence>
<feature type="compositionally biased region" description="Basic and acidic residues" evidence="7">
    <location>
        <begin position="452"/>
        <end position="473"/>
    </location>
</feature>
<feature type="region of interest" description="Disordered" evidence="7">
    <location>
        <begin position="700"/>
        <end position="730"/>
    </location>
</feature>
<evidence type="ECO:0000259" key="9">
    <source>
        <dbReference type="PROSITE" id="PS50969"/>
    </source>
</evidence>
<dbReference type="InterPro" id="IPR036420">
    <property type="entry name" value="BRCT_dom_sf"/>
</dbReference>
<feature type="compositionally biased region" description="Polar residues" evidence="7">
    <location>
        <begin position="415"/>
        <end position="424"/>
    </location>
</feature>
<proteinExistence type="predicted"/>
<evidence type="ECO:0000256" key="5">
    <source>
        <dbReference type="ARBA" id="ARBA00048336"/>
    </source>
</evidence>
<dbReference type="Gene3D" id="3.40.50.1000">
    <property type="entry name" value="HAD superfamily/HAD-like"/>
    <property type="match status" value="1"/>
</dbReference>
<dbReference type="SUPFAM" id="SSF56784">
    <property type="entry name" value="HAD-like"/>
    <property type="match status" value="1"/>
</dbReference>
<feature type="compositionally biased region" description="Acidic residues" evidence="7">
    <location>
        <begin position="761"/>
        <end position="792"/>
    </location>
</feature>
<dbReference type="InterPro" id="IPR039189">
    <property type="entry name" value="Fcp1"/>
</dbReference>
<dbReference type="EC" id="3.1.3.16" evidence="6"/>
<dbReference type="Pfam" id="PF26077">
    <property type="entry name" value="BSH_Fcp1"/>
    <property type="match status" value="1"/>
</dbReference>
<dbReference type="InterPro" id="IPR004274">
    <property type="entry name" value="FCP1_dom"/>
</dbReference>
<dbReference type="Gene3D" id="1.10.287.10">
    <property type="entry name" value="S15/NS1, RNA-binding"/>
    <property type="match status" value="1"/>
</dbReference>
<evidence type="ECO:0000256" key="3">
    <source>
        <dbReference type="ARBA" id="ARBA00023242"/>
    </source>
</evidence>
<evidence type="ECO:0000256" key="6">
    <source>
        <dbReference type="RuleBase" id="RU366066"/>
    </source>
</evidence>
<keyword evidence="3 6" id="KW-0539">Nucleus</keyword>
<dbReference type="InterPro" id="IPR001357">
    <property type="entry name" value="BRCT_dom"/>
</dbReference>
<feature type="compositionally biased region" description="Basic and acidic residues" evidence="7">
    <location>
        <begin position="700"/>
        <end position="711"/>
    </location>
</feature>
<keyword evidence="2 6" id="KW-0378">Hydrolase</keyword>